<feature type="region of interest" description="Disordered" evidence="1">
    <location>
        <begin position="145"/>
        <end position="168"/>
    </location>
</feature>
<proteinExistence type="predicted"/>
<name>A0ABN9VE07_9DINO</name>
<keyword evidence="4" id="KW-1185">Reference proteome</keyword>
<feature type="domain" description="FHA" evidence="2">
    <location>
        <begin position="36"/>
        <end position="96"/>
    </location>
</feature>
<evidence type="ECO:0000313" key="3">
    <source>
        <dbReference type="EMBL" id="CAK0871054.1"/>
    </source>
</evidence>
<dbReference type="InterPro" id="IPR008984">
    <property type="entry name" value="SMAD_FHA_dom_sf"/>
</dbReference>
<comment type="caution">
    <text evidence="3">The sequence shown here is derived from an EMBL/GenBank/DDBJ whole genome shotgun (WGS) entry which is preliminary data.</text>
</comment>
<organism evidence="3 4">
    <name type="scientific">Prorocentrum cordatum</name>
    <dbReference type="NCBI Taxonomy" id="2364126"/>
    <lineage>
        <taxon>Eukaryota</taxon>
        <taxon>Sar</taxon>
        <taxon>Alveolata</taxon>
        <taxon>Dinophyceae</taxon>
        <taxon>Prorocentrales</taxon>
        <taxon>Prorocentraceae</taxon>
        <taxon>Prorocentrum</taxon>
    </lineage>
</organism>
<dbReference type="SMART" id="SM00240">
    <property type="entry name" value="FHA"/>
    <property type="match status" value="1"/>
</dbReference>
<evidence type="ECO:0000256" key="1">
    <source>
        <dbReference type="SAM" id="MobiDB-lite"/>
    </source>
</evidence>
<dbReference type="Gene3D" id="2.60.200.20">
    <property type="match status" value="1"/>
</dbReference>
<dbReference type="SUPFAM" id="SSF49879">
    <property type="entry name" value="SMAD/FHA domain"/>
    <property type="match status" value="1"/>
</dbReference>
<dbReference type="Proteomes" id="UP001189429">
    <property type="component" value="Unassembled WGS sequence"/>
</dbReference>
<protein>
    <recommendedName>
        <fullName evidence="2">FHA domain-containing protein</fullName>
    </recommendedName>
</protein>
<feature type="non-terminal residue" evidence="3">
    <location>
        <position position="168"/>
    </location>
</feature>
<dbReference type="InterPro" id="IPR000253">
    <property type="entry name" value="FHA_dom"/>
</dbReference>
<evidence type="ECO:0000259" key="2">
    <source>
        <dbReference type="PROSITE" id="PS50006"/>
    </source>
</evidence>
<reference evidence="3" key="1">
    <citation type="submission" date="2023-10" db="EMBL/GenBank/DDBJ databases">
        <authorList>
            <person name="Chen Y."/>
            <person name="Shah S."/>
            <person name="Dougan E. K."/>
            <person name="Thang M."/>
            <person name="Chan C."/>
        </authorList>
    </citation>
    <scope>NUCLEOTIDE SEQUENCE [LARGE SCALE GENOMIC DNA]</scope>
</reference>
<accession>A0ABN9VE07</accession>
<gene>
    <name evidence="3" type="ORF">PCOR1329_LOCUS57006</name>
</gene>
<dbReference type="EMBL" id="CAUYUJ010017031">
    <property type="protein sequence ID" value="CAK0871054.1"/>
    <property type="molecule type" value="Genomic_DNA"/>
</dbReference>
<dbReference type="PROSITE" id="PS50006">
    <property type="entry name" value="FHA_DOMAIN"/>
    <property type="match status" value="1"/>
</dbReference>
<dbReference type="PANTHER" id="PTHR47458:SF1">
    <property type="entry name" value="SMAD_FHA DOMAIN-CONTAINING PROTEIN"/>
    <property type="match status" value="1"/>
</dbReference>
<dbReference type="PANTHER" id="PTHR47458">
    <property type="entry name" value="SMAD/FHA DOMAIN-CONTAINING PROTEIN"/>
    <property type="match status" value="1"/>
</dbReference>
<dbReference type="Pfam" id="PF00498">
    <property type="entry name" value="FHA"/>
    <property type="match status" value="1"/>
</dbReference>
<evidence type="ECO:0000313" key="4">
    <source>
        <dbReference type="Proteomes" id="UP001189429"/>
    </source>
</evidence>
<dbReference type="CDD" id="cd00060">
    <property type="entry name" value="FHA"/>
    <property type="match status" value="1"/>
</dbReference>
<sequence>MAEDGAGTPIAQLVRTEAAPENLPAAVTFTAQSTSASVGRLETNNVVLNDKKISKVHCRLTLRTCKQKGVDNGEILKRVFIKDSSSFGTYVNGTQLQKEQWVMLQEGDVIGLRKPHSPTTPGEYRTTYRSDAMAAAAAPAAAAAAAAPAAADPFRPPASGETAQPERR</sequence>